<dbReference type="PANTHER" id="PTHR33240">
    <property type="entry name" value="OS08G0508500 PROTEIN"/>
    <property type="match status" value="1"/>
</dbReference>
<dbReference type="GO" id="GO:0003964">
    <property type="term" value="F:RNA-directed DNA polymerase activity"/>
    <property type="evidence" value="ECO:0007669"/>
    <property type="project" value="UniProtKB-KW"/>
</dbReference>
<dbReference type="AlphaFoldDB" id="A0A699T771"/>
<feature type="non-terminal residue" evidence="1">
    <location>
        <position position="1"/>
    </location>
</feature>
<organism evidence="1">
    <name type="scientific">Tanacetum cinerariifolium</name>
    <name type="common">Dalmatian daisy</name>
    <name type="synonym">Chrysanthemum cinerariifolium</name>
    <dbReference type="NCBI Taxonomy" id="118510"/>
    <lineage>
        <taxon>Eukaryota</taxon>
        <taxon>Viridiplantae</taxon>
        <taxon>Streptophyta</taxon>
        <taxon>Embryophyta</taxon>
        <taxon>Tracheophyta</taxon>
        <taxon>Spermatophyta</taxon>
        <taxon>Magnoliopsida</taxon>
        <taxon>eudicotyledons</taxon>
        <taxon>Gunneridae</taxon>
        <taxon>Pentapetalae</taxon>
        <taxon>asterids</taxon>
        <taxon>campanulids</taxon>
        <taxon>Asterales</taxon>
        <taxon>Asteraceae</taxon>
        <taxon>Asteroideae</taxon>
        <taxon>Anthemideae</taxon>
        <taxon>Anthemidinae</taxon>
        <taxon>Tanacetum</taxon>
    </lineage>
</organism>
<evidence type="ECO:0000313" key="1">
    <source>
        <dbReference type="EMBL" id="GFD05353.1"/>
    </source>
</evidence>
<reference evidence="1" key="1">
    <citation type="journal article" date="2019" name="Sci. Rep.">
        <title>Draft genome of Tanacetum cinerariifolium, the natural source of mosquito coil.</title>
        <authorList>
            <person name="Yamashiro T."/>
            <person name="Shiraishi A."/>
            <person name="Satake H."/>
            <person name="Nakayama K."/>
        </authorList>
    </citation>
    <scope>NUCLEOTIDE SEQUENCE</scope>
</reference>
<protein>
    <submittedName>
        <fullName evidence="1">Reverse transcriptase domain-containing protein</fullName>
    </submittedName>
</protein>
<accession>A0A699T771</accession>
<comment type="caution">
    <text evidence="1">The sequence shown here is derived from an EMBL/GenBank/DDBJ whole genome shotgun (WGS) entry which is preliminary data.</text>
</comment>
<keyword evidence="1" id="KW-0548">Nucleotidyltransferase</keyword>
<keyword evidence="1" id="KW-0695">RNA-directed DNA polymerase</keyword>
<proteinExistence type="predicted"/>
<sequence length="119" mass="13494">ILYEHCFSKLRSEVKSQMVSAIVPLVGFSGEIIWKMGQISLPVKMGDEENFTSTWMNFMVVRSPSPYNGIIGRPGVRRIQEVPSTAHEMLKFLISRGILTLRSNMIIPLEYMMVFGPEA</sequence>
<dbReference type="PANTHER" id="PTHR33240:SF8">
    <property type="entry name" value="OS03G0439900 PROTEIN"/>
    <property type="match status" value="1"/>
</dbReference>
<name>A0A699T771_TANCI</name>
<gene>
    <name evidence="1" type="ORF">Tci_877322</name>
</gene>
<dbReference type="EMBL" id="BKCJ011217813">
    <property type="protein sequence ID" value="GFD05353.1"/>
    <property type="molecule type" value="Genomic_DNA"/>
</dbReference>
<keyword evidence="1" id="KW-0808">Transferase</keyword>